<protein>
    <submittedName>
        <fullName evidence="8">dTMP kinase</fullName>
    </submittedName>
</protein>
<dbReference type="Pfam" id="PF07690">
    <property type="entry name" value="MFS_1"/>
    <property type="match status" value="1"/>
</dbReference>
<keyword evidence="3 6" id="KW-0812">Transmembrane</keyword>
<feature type="transmembrane region" description="Helical" evidence="6">
    <location>
        <begin position="286"/>
        <end position="310"/>
    </location>
</feature>
<feature type="transmembrane region" description="Helical" evidence="6">
    <location>
        <begin position="384"/>
        <end position="402"/>
    </location>
</feature>
<dbReference type="KEGG" id="mmyr:MXMO3_01202"/>
<dbReference type="InterPro" id="IPR020846">
    <property type="entry name" value="MFS_dom"/>
</dbReference>
<dbReference type="PANTHER" id="PTHR23513">
    <property type="entry name" value="INTEGRAL MEMBRANE EFFLUX PROTEIN-RELATED"/>
    <property type="match status" value="1"/>
</dbReference>
<evidence type="ECO:0000313" key="9">
    <source>
        <dbReference type="Proteomes" id="UP000258927"/>
    </source>
</evidence>
<feature type="transmembrane region" description="Helical" evidence="6">
    <location>
        <begin position="213"/>
        <end position="239"/>
    </location>
</feature>
<evidence type="ECO:0000259" key="7">
    <source>
        <dbReference type="PROSITE" id="PS50850"/>
    </source>
</evidence>
<dbReference type="Gene3D" id="1.20.1250.20">
    <property type="entry name" value="MFS general substrate transporter like domains"/>
    <property type="match status" value="1"/>
</dbReference>
<dbReference type="Proteomes" id="UP000258927">
    <property type="component" value="Chromosome"/>
</dbReference>
<dbReference type="SUPFAM" id="SSF103473">
    <property type="entry name" value="MFS general substrate transporter"/>
    <property type="match status" value="1"/>
</dbReference>
<keyword evidence="4 6" id="KW-1133">Transmembrane helix</keyword>
<evidence type="ECO:0000256" key="6">
    <source>
        <dbReference type="SAM" id="Phobius"/>
    </source>
</evidence>
<evidence type="ECO:0000256" key="4">
    <source>
        <dbReference type="ARBA" id="ARBA00022989"/>
    </source>
</evidence>
<keyword evidence="2" id="KW-1003">Cell membrane</keyword>
<dbReference type="AlphaFoldDB" id="A0A2R4MCN0"/>
<dbReference type="InterPro" id="IPR011701">
    <property type="entry name" value="MFS"/>
</dbReference>
<evidence type="ECO:0000256" key="1">
    <source>
        <dbReference type="ARBA" id="ARBA00004651"/>
    </source>
</evidence>
<evidence type="ECO:0000256" key="5">
    <source>
        <dbReference type="ARBA" id="ARBA00023136"/>
    </source>
</evidence>
<comment type="subcellular location">
    <subcellularLocation>
        <location evidence="1">Cell membrane</location>
        <topology evidence="1">Multi-pass membrane protein</topology>
    </subcellularLocation>
</comment>
<dbReference type="PROSITE" id="PS50850">
    <property type="entry name" value="MFS"/>
    <property type="match status" value="1"/>
</dbReference>
<dbReference type="CDD" id="cd06173">
    <property type="entry name" value="MFS_MefA_like"/>
    <property type="match status" value="1"/>
</dbReference>
<evidence type="ECO:0000256" key="3">
    <source>
        <dbReference type="ARBA" id="ARBA00022692"/>
    </source>
</evidence>
<dbReference type="GO" id="GO:0022857">
    <property type="term" value="F:transmembrane transporter activity"/>
    <property type="evidence" value="ECO:0007669"/>
    <property type="project" value="InterPro"/>
</dbReference>
<dbReference type="PANTHER" id="PTHR23513:SF6">
    <property type="entry name" value="MAJOR FACILITATOR SUPERFAMILY ASSOCIATED DOMAIN-CONTAINING PROTEIN"/>
    <property type="match status" value="1"/>
</dbReference>
<keyword evidence="9" id="KW-1185">Reference proteome</keyword>
<keyword evidence="8" id="KW-0808">Transferase</keyword>
<feature type="transmembrane region" description="Helical" evidence="6">
    <location>
        <begin position="44"/>
        <end position="67"/>
    </location>
</feature>
<dbReference type="GO" id="GO:0005886">
    <property type="term" value="C:plasma membrane"/>
    <property type="evidence" value="ECO:0007669"/>
    <property type="project" value="UniProtKB-SubCell"/>
</dbReference>
<feature type="transmembrane region" description="Helical" evidence="6">
    <location>
        <begin position="163"/>
        <end position="182"/>
    </location>
</feature>
<keyword evidence="5 6" id="KW-0472">Membrane</keyword>
<organism evidence="8 9">
    <name type="scientific">Maritalea myrionectae</name>
    <dbReference type="NCBI Taxonomy" id="454601"/>
    <lineage>
        <taxon>Bacteria</taxon>
        <taxon>Pseudomonadati</taxon>
        <taxon>Pseudomonadota</taxon>
        <taxon>Alphaproteobacteria</taxon>
        <taxon>Hyphomicrobiales</taxon>
        <taxon>Devosiaceae</taxon>
        <taxon>Maritalea</taxon>
    </lineage>
</organism>
<dbReference type="InterPro" id="IPR036259">
    <property type="entry name" value="MFS_trans_sf"/>
</dbReference>
<accession>A0A2R4MCN0</accession>
<proteinExistence type="predicted"/>
<gene>
    <name evidence="8" type="ORF">MXMO3_01202</name>
</gene>
<reference evidence="8 9" key="1">
    <citation type="submission" date="2017-05" db="EMBL/GenBank/DDBJ databases">
        <title>Genome Analysis of Maritalea myrionectae HL2708#5.</title>
        <authorList>
            <consortium name="Cotde Inc.-PKNU"/>
            <person name="Jang D."/>
            <person name="Oh H.-M."/>
        </authorList>
    </citation>
    <scope>NUCLEOTIDE SEQUENCE [LARGE SCALE GENOMIC DNA]</scope>
    <source>
        <strain evidence="8 9">HL2708#5</strain>
    </source>
</reference>
<dbReference type="EMBL" id="CP021330">
    <property type="protein sequence ID" value="AVX03733.1"/>
    <property type="molecule type" value="Genomic_DNA"/>
</dbReference>
<dbReference type="STRING" id="1122213.GCA_000423365_01594"/>
<feature type="transmembrane region" description="Helical" evidence="6">
    <location>
        <begin position="251"/>
        <end position="274"/>
    </location>
</feature>
<feature type="transmembrane region" description="Helical" evidence="6">
    <location>
        <begin position="21"/>
        <end position="38"/>
    </location>
</feature>
<dbReference type="RefSeq" id="WP_162889146.1">
    <property type="nucleotide sequence ID" value="NZ_CP021330.1"/>
</dbReference>
<name>A0A2R4MCN0_9HYPH</name>
<evidence type="ECO:0000256" key="2">
    <source>
        <dbReference type="ARBA" id="ARBA00022475"/>
    </source>
</evidence>
<feature type="transmembrane region" description="Helical" evidence="6">
    <location>
        <begin position="359"/>
        <end position="378"/>
    </location>
</feature>
<feature type="domain" description="Major facilitator superfamily (MFS) profile" evidence="7">
    <location>
        <begin position="1"/>
        <end position="413"/>
    </location>
</feature>
<sequence>MRLPKNKNMRRILAAQLPADFADWLDYVAVITLFTYVWQVDTIYFAWFAVSFSLPYILVGPLAGALVDRSDLKSVLVLSNLGRALSTFSLIFASQPEIMLALIALRSSIDSFFSPAKQVAIQALVERDELMATNSVSHVINQASKVAGPAVGGALLIWVSPQAVFGVNGAVSLLAMAIFMTLPRKIEAKQTEDHDAQQEAGGKASMLNDILSGFAIVFSTPALWTTIMLGAMGFFAIFLHDTLIGPVTRELGFDATILGISVAAVGGGGILGAVTLGSMKRHIHPFLLIGPSMIIVSAMTMLLGSVAIYGWSIHPYIFVAAFFVVGFVGTGTFVPLRTVLQLETPSGKMGRVTAVNESLSLIAMISAPFIGATLASIYHIGVPFVFGGTITLVLGIVALILIKFVPFTSPEDAPDLPKTAETV</sequence>
<dbReference type="GO" id="GO:0016301">
    <property type="term" value="F:kinase activity"/>
    <property type="evidence" value="ECO:0007669"/>
    <property type="project" value="UniProtKB-KW"/>
</dbReference>
<evidence type="ECO:0000313" key="8">
    <source>
        <dbReference type="EMBL" id="AVX03733.1"/>
    </source>
</evidence>
<feature type="transmembrane region" description="Helical" evidence="6">
    <location>
        <begin position="316"/>
        <end position="338"/>
    </location>
</feature>
<keyword evidence="8" id="KW-0418">Kinase</keyword>